<reference evidence="1 2" key="1">
    <citation type="submission" date="2015-01" db="EMBL/GenBank/DDBJ databases">
        <title>Lifestyle Evolution in Cyanobacterial Symbionts of Sponges.</title>
        <authorList>
            <person name="Burgsdorf I."/>
            <person name="Slaby B.M."/>
            <person name="Handley K.M."/>
            <person name="Haber M."/>
            <person name="Blom J."/>
            <person name="Marshall C.W."/>
            <person name="Gilbert J.A."/>
            <person name="Hentschel U."/>
            <person name="Steindler L."/>
        </authorList>
    </citation>
    <scope>NUCLEOTIDE SEQUENCE [LARGE SCALE GENOMIC DNA]</scope>
    <source>
        <strain evidence="1">SP3</strain>
    </source>
</reference>
<comment type="caution">
    <text evidence="1">The sequence shown here is derived from an EMBL/GenBank/DDBJ whole genome shotgun (WGS) entry which is preliminary data.</text>
</comment>
<dbReference type="PATRIC" id="fig|1604020.3.peg.1716"/>
<dbReference type="Proteomes" id="UP000035067">
    <property type="component" value="Unassembled WGS sequence"/>
</dbReference>
<evidence type="ECO:0000313" key="2">
    <source>
        <dbReference type="Proteomes" id="UP000035067"/>
    </source>
</evidence>
<name>A0A0G2IVR4_9SYNE</name>
<dbReference type="EMBL" id="JXQG01000061">
    <property type="protein sequence ID" value="KKZ11157.1"/>
    <property type="molecule type" value="Genomic_DNA"/>
</dbReference>
<gene>
    <name evidence="1" type="ORF">TE42_08540</name>
</gene>
<dbReference type="AlphaFoldDB" id="A0A0G2IVR4"/>
<sequence length="105" mass="11383">MALGKAVVILHRPSQENRWRGYRCAGYAEGPVPLIPVDLERFTAFTHFNPDVSPGISVLSGPTARQDPPAEGVPWAACDVSTSGYPVFREIWCARCGDPAASRDV</sequence>
<accession>A0A0G2IVR4</accession>
<organism evidence="1 2">
    <name type="scientific">Candidatus Synechococcus spongiarum SP3</name>
    <dbReference type="NCBI Taxonomy" id="1604020"/>
    <lineage>
        <taxon>Bacteria</taxon>
        <taxon>Bacillati</taxon>
        <taxon>Cyanobacteriota</taxon>
        <taxon>Cyanophyceae</taxon>
        <taxon>Synechococcales</taxon>
        <taxon>Synechococcaceae</taxon>
        <taxon>Synechococcus</taxon>
    </lineage>
</organism>
<evidence type="ECO:0000313" key="1">
    <source>
        <dbReference type="EMBL" id="KKZ11157.1"/>
    </source>
</evidence>
<protein>
    <submittedName>
        <fullName evidence="1">Uncharacterized protein</fullName>
    </submittedName>
</protein>
<proteinExistence type="predicted"/>